<keyword evidence="1" id="KW-0175">Coiled coil</keyword>
<proteinExistence type="predicted"/>
<accession>A0AAN7VBE8</accession>
<gene>
    <name evidence="2" type="ORF">RI129_006525</name>
</gene>
<protein>
    <submittedName>
        <fullName evidence="2">Uncharacterized protein</fullName>
    </submittedName>
</protein>
<evidence type="ECO:0000313" key="2">
    <source>
        <dbReference type="EMBL" id="KAK5645225.1"/>
    </source>
</evidence>
<evidence type="ECO:0000256" key="1">
    <source>
        <dbReference type="SAM" id="Coils"/>
    </source>
</evidence>
<reference evidence="2 3" key="1">
    <citation type="journal article" date="2024" name="Insects">
        <title>An Improved Chromosome-Level Genome Assembly of the Firefly Pyrocoelia pectoralis.</title>
        <authorList>
            <person name="Fu X."/>
            <person name="Meyer-Rochow V.B."/>
            <person name="Ballantyne L."/>
            <person name="Zhu X."/>
        </authorList>
    </citation>
    <scope>NUCLEOTIDE SEQUENCE [LARGE SCALE GENOMIC DNA]</scope>
    <source>
        <strain evidence="2">XCY_ONT2</strain>
    </source>
</reference>
<evidence type="ECO:0000313" key="3">
    <source>
        <dbReference type="Proteomes" id="UP001329430"/>
    </source>
</evidence>
<keyword evidence="3" id="KW-1185">Reference proteome</keyword>
<dbReference type="Proteomes" id="UP001329430">
    <property type="component" value="Chromosome 4"/>
</dbReference>
<organism evidence="2 3">
    <name type="scientific">Pyrocoelia pectoralis</name>
    <dbReference type="NCBI Taxonomy" id="417401"/>
    <lineage>
        <taxon>Eukaryota</taxon>
        <taxon>Metazoa</taxon>
        <taxon>Ecdysozoa</taxon>
        <taxon>Arthropoda</taxon>
        <taxon>Hexapoda</taxon>
        <taxon>Insecta</taxon>
        <taxon>Pterygota</taxon>
        <taxon>Neoptera</taxon>
        <taxon>Endopterygota</taxon>
        <taxon>Coleoptera</taxon>
        <taxon>Polyphaga</taxon>
        <taxon>Elateriformia</taxon>
        <taxon>Elateroidea</taxon>
        <taxon>Lampyridae</taxon>
        <taxon>Lampyrinae</taxon>
        <taxon>Pyrocoelia</taxon>
    </lineage>
</organism>
<feature type="coiled-coil region" evidence="1">
    <location>
        <begin position="63"/>
        <end position="112"/>
    </location>
</feature>
<comment type="caution">
    <text evidence="2">The sequence shown here is derived from an EMBL/GenBank/DDBJ whole genome shotgun (WGS) entry which is preliminary data.</text>
</comment>
<sequence length="267" mass="31864">MDLTLTKPLCSTQYYNMEERYEQILSQLTEEERDIVKFFNERELLKVKCQLLDNVQTETQKELLKVQTELQKVQCQNQVLQTETEQELLKVIKETEQELLKEQSKSKVLQVKYETMKETLAQANWEKIENSNIDDVRGLIHSFERGRLYYFGKRNKHYDVFIEKNEQELKEWGLSVDVFKKIFPIFYDKVCNSAHPIFKSTNICVINNCLEESEIKILGFLWEKYPLPKSHLHVKLSDKQYNVFEVYRVSHDVRSSLHVRIGEVKRS</sequence>
<dbReference type="EMBL" id="JAVRBK010000004">
    <property type="protein sequence ID" value="KAK5645225.1"/>
    <property type="molecule type" value="Genomic_DNA"/>
</dbReference>
<name>A0AAN7VBE8_9COLE</name>
<dbReference type="AlphaFoldDB" id="A0AAN7VBE8"/>